<proteinExistence type="predicted"/>
<sequence length="155" mass="16317">MSGALAAAVTARAQAASGDLDGARRALDDARNLAERLDGAEAADTWFGYPEQKHHVHLSQAYTLLGDTGSAYQAQEDALALTDSPSVMVRALLAVDTAACLHVDGDPSGAAEMASGVWERLPATYREGLIRSRAETLHRQLTGRPYALLGEALAS</sequence>
<dbReference type="OrthoDB" id="3504241at2"/>
<evidence type="ECO:0000313" key="2">
    <source>
        <dbReference type="Proteomes" id="UP000450000"/>
    </source>
</evidence>
<reference evidence="1 2" key="1">
    <citation type="submission" date="2019-09" db="EMBL/GenBank/DDBJ databases">
        <title>Genome Sequences of Streptomyces kaniharaensis ATCC 21070.</title>
        <authorList>
            <person name="Zhu W."/>
            <person name="De Crecy-Lagard V."/>
            <person name="Richards N.G."/>
        </authorList>
    </citation>
    <scope>NUCLEOTIDE SEQUENCE [LARGE SCALE GENOMIC DNA]</scope>
    <source>
        <strain evidence="1 2">SF-557</strain>
    </source>
</reference>
<organism evidence="1 2">
    <name type="scientific">Streptomyces kaniharaensis</name>
    <dbReference type="NCBI Taxonomy" id="212423"/>
    <lineage>
        <taxon>Bacteria</taxon>
        <taxon>Bacillati</taxon>
        <taxon>Actinomycetota</taxon>
        <taxon>Actinomycetes</taxon>
        <taxon>Kitasatosporales</taxon>
        <taxon>Streptomycetaceae</taxon>
        <taxon>Streptomyces</taxon>
    </lineage>
</organism>
<accession>A0A6N7KN51</accession>
<name>A0A6N7KN51_9ACTN</name>
<comment type="caution">
    <text evidence="1">The sequence shown here is derived from an EMBL/GenBank/DDBJ whole genome shotgun (WGS) entry which is preliminary data.</text>
</comment>
<evidence type="ECO:0000313" key="1">
    <source>
        <dbReference type="EMBL" id="MQS11999.1"/>
    </source>
</evidence>
<dbReference type="AlphaFoldDB" id="A0A6N7KN51"/>
<protein>
    <recommendedName>
        <fullName evidence="3">Tetratricopeptide repeat protein</fullName>
    </recommendedName>
</protein>
<keyword evidence="2" id="KW-1185">Reference proteome</keyword>
<dbReference type="Proteomes" id="UP000450000">
    <property type="component" value="Unassembled WGS sequence"/>
</dbReference>
<gene>
    <name evidence="1" type="ORF">F7Q99_06740</name>
</gene>
<dbReference type="RefSeq" id="WP_153460488.1">
    <property type="nucleotide sequence ID" value="NZ_WBOF01000001.1"/>
</dbReference>
<evidence type="ECO:0008006" key="3">
    <source>
        <dbReference type="Google" id="ProtNLM"/>
    </source>
</evidence>
<dbReference type="EMBL" id="WBOF01000001">
    <property type="protein sequence ID" value="MQS11999.1"/>
    <property type="molecule type" value="Genomic_DNA"/>
</dbReference>